<dbReference type="RefSeq" id="WP_340520816.1">
    <property type="nucleotide sequence ID" value="NZ_JBBLXS010000414.1"/>
</dbReference>
<evidence type="ECO:0000313" key="3">
    <source>
        <dbReference type="Proteomes" id="UP001384579"/>
    </source>
</evidence>
<organism evidence="2 3">
    <name type="scientific">Microcoleus anatoxicus PTRS2</name>
    <dbReference type="NCBI Taxonomy" id="2705321"/>
    <lineage>
        <taxon>Bacteria</taxon>
        <taxon>Bacillati</taxon>
        <taxon>Cyanobacteriota</taxon>
        <taxon>Cyanophyceae</taxon>
        <taxon>Oscillatoriophycideae</taxon>
        <taxon>Oscillatoriales</taxon>
        <taxon>Microcoleaceae</taxon>
        <taxon>Microcoleus</taxon>
        <taxon>Microcoleus anatoxicus</taxon>
    </lineage>
</organism>
<keyword evidence="3" id="KW-1185">Reference proteome</keyword>
<dbReference type="EMBL" id="JBBLXS010000414">
    <property type="protein sequence ID" value="MEK0187694.1"/>
    <property type="molecule type" value="Genomic_DNA"/>
</dbReference>
<gene>
    <name evidence="2" type="ORF">WMG39_23010</name>
</gene>
<proteinExistence type="predicted"/>
<accession>A0ABU8YTI5</accession>
<sequence length="86" mass="9776">MTSQTIELLEDLLGKLQHLLPENQQLLLTFAEFLLERQMRSIAENTSVEAVPPPPQQRVLGLHQGMGWMSEDFNEPLSDAFWLGEA</sequence>
<name>A0ABU8YTI5_9CYAN</name>
<protein>
    <submittedName>
        <fullName evidence="2">DUF2281 domain-containing protein</fullName>
    </submittedName>
</protein>
<dbReference type="InterPro" id="IPR018739">
    <property type="entry name" value="DUF2281"/>
</dbReference>
<evidence type="ECO:0000259" key="1">
    <source>
        <dbReference type="Pfam" id="PF10047"/>
    </source>
</evidence>
<comment type="caution">
    <text evidence="2">The sequence shown here is derived from an EMBL/GenBank/DDBJ whole genome shotgun (WGS) entry which is preliminary data.</text>
</comment>
<evidence type="ECO:0000313" key="2">
    <source>
        <dbReference type="EMBL" id="MEK0187694.1"/>
    </source>
</evidence>
<dbReference type="Pfam" id="PF10047">
    <property type="entry name" value="DUF2281"/>
    <property type="match status" value="1"/>
</dbReference>
<feature type="domain" description="DUF2281" evidence="1">
    <location>
        <begin position="12"/>
        <end position="79"/>
    </location>
</feature>
<reference evidence="2 3" key="1">
    <citation type="journal article" date="2020" name="Harmful Algae">
        <title>Molecular and morphological characterization of a novel dihydroanatoxin-a producing Microcoleus species (cyanobacteria) from the Russian River, California, USA.</title>
        <authorList>
            <person name="Conklin K.Y."/>
            <person name="Stancheva R."/>
            <person name="Otten T.G."/>
            <person name="Fadness R."/>
            <person name="Boyer G.L."/>
            <person name="Read B."/>
            <person name="Zhang X."/>
            <person name="Sheath R.G."/>
        </authorList>
    </citation>
    <scope>NUCLEOTIDE SEQUENCE [LARGE SCALE GENOMIC DNA]</scope>
    <source>
        <strain evidence="2 3">PTRS2</strain>
    </source>
</reference>
<dbReference type="Proteomes" id="UP001384579">
    <property type="component" value="Unassembled WGS sequence"/>
</dbReference>